<evidence type="ECO:0000256" key="2">
    <source>
        <dbReference type="ARBA" id="ARBA00004533"/>
    </source>
</evidence>
<dbReference type="PROSITE" id="PS50109">
    <property type="entry name" value="HIS_KIN"/>
    <property type="match status" value="1"/>
</dbReference>
<keyword evidence="10" id="KW-0175">Coiled coil</keyword>
<reference evidence="13 14" key="1">
    <citation type="submission" date="2023-01" db="EMBL/GenBank/DDBJ databases">
        <title>Vibrio sp. KJ40-1 sp.nov, isolated from marine algae.</title>
        <authorList>
            <person name="Butt M."/>
            <person name="Kim J.M.J."/>
            <person name="Jeon C.O.C."/>
        </authorList>
    </citation>
    <scope>NUCLEOTIDE SEQUENCE [LARGE SCALE GENOMIC DNA]</scope>
    <source>
        <strain evidence="13 14">KJ40-1</strain>
    </source>
</reference>
<dbReference type="SUPFAM" id="SSF103190">
    <property type="entry name" value="Sensory domain-like"/>
    <property type="match status" value="1"/>
</dbReference>
<name>A0ABT4YR47_9VIBR</name>
<dbReference type="PRINTS" id="PR00344">
    <property type="entry name" value="BCTRLSENSOR"/>
</dbReference>
<evidence type="ECO:0000256" key="7">
    <source>
        <dbReference type="ARBA" id="ARBA00022692"/>
    </source>
</evidence>
<dbReference type="SMART" id="SM00388">
    <property type="entry name" value="HisKA"/>
    <property type="match status" value="1"/>
</dbReference>
<dbReference type="InterPro" id="IPR005467">
    <property type="entry name" value="His_kinase_dom"/>
</dbReference>
<keyword evidence="7 11" id="KW-0812">Transmembrane</keyword>
<dbReference type="Proteomes" id="UP001210678">
    <property type="component" value="Unassembled WGS sequence"/>
</dbReference>
<keyword evidence="8 11" id="KW-1133">Transmembrane helix</keyword>
<dbReference type="Pfam" id="PF02518">
    <property type="entry name" value="HATPase_c"/>
    <property type="match status" value="1"/>
</dbReference>
<dbReference type="Gene3D" id="1.10.287.130">
    <property type="match status" value="1"/>
</dbReference>
<evidence type="ECO:0000256" key="9">
    <source>
        <dbReference type="ARBA" id="ARBA00023136"/>
    </source>
</evidence>
<proteinExistence type="predicted"/>
<dbReference type="Pfam" id="PF00512">
    <property type="entry name" value="HisKA"/>
    <property type="match status" value="1"/>
</dbReference>
<feature type="transmembrane region" description="Helical" evidence="11">
    <location>
        <begin position="76"/>
        <end position="99"/>
    </location>
</feature>
<dbReference type="InterPro" id="IPR004358">
    <property type="entry name" value="Sig_transdc_His_kin-like_C"/>
</dbReference>
<keyword evidence="5" id="KW-1003">Cell membrane</keyword>
<evidence type="ECO:0000256" key="11">
    <source>
        <dbReference type="SAM" id="Phobius"/>
    </source>
</evidence>
<dbReference type="InterPro" id="IPR033463">
    <property type="entry name" value="sCache_3"/>
</dbReference>
<comment type="subcellular location">
    <subcellularLocation>
        <location evidence="2">Cell inner membrane</location>
    </subcellularLocation>
    <subcellularLocation>
        <location evidence="3">Cell membrane</location>
        <topology evidence="3">Multi-pass membrane protein</topology>
    </subcellularLocation>
</comment>
<dbReference type="CDD" id="cd00082">
    <property type="entry name" value="HisKA"/>
    <property type="match status" value="1"/>
</dbReference>
<keyword evidence="14" id="KW-1185">Reference proteome</keyword>
<evidence type="ECO:0000256" key="1">
    <source>
        <dbReference type="ARBA" id="ARBA00000085"/>
    </source>
</evidence>
<protein>
    <recommendedName>
        <fullName evidence="4">histidine kinase</fullName>
        <ecNumber evidence="4">2.7.13.3</ecNumber>
    </recommendedName>
</protein>
<dbReference type="SUPFAM" id="SSF47384">
    <property type="entry name" value="Homodimeric domain of signal transducing histidine kinase"/>
    <property type="match status" value="1"/>
</dbReference>
<feature type="domain" description="Histidine kinase" evidence="12">
    <location>
        <begin position="213"/>
        <end position="427"/>
    </location>
</feature>
<evidence type="ECO:0000256" key="5">
    <source>
        <dbReference type="ARBA" id="ARBA00022475"/>
    </source>
</evidence>
<evidence type="ECO:0000256" key="4">
    <source>
        <dbReference type="ARBA" id="ARBA00012438"/>
    </source>
</evidence>
<feature type="coiled-coil region" evidence="10">
    <location>
        <begin position="142"/>
        <end position="201"/>
    </location>
</feature>
<dbReference type="Gene3D" id="3.30.565.10">
    <property type="entry name" value="Histidine kinase-like ATPase, C-terminal domain"/>
    <property type="match status" value="1"/>
</dbReference>
<dbReference type="SMART" id="SM00387">
    <property type="entry name" value="HATPase_c"/>
    <property type="match status" value="1"/>
</dbReference>
<dbReference type="InterPro" id="IPR036097">
    <property type="entry name" value="HisK_dim/P_sf"/>
</dbReference>
<dbReference type="InterPro" id="IPR036890">
    <property type="entry name" value="HATPase_C_sf"/>
</dbReference>
<dbReference type="PANTHER" id="PTHR43065:SF22">
    <property type="entry name" value="HISTIDINE KINASE"/>
    <property type="match status" value="1"/>
</dbReference>
<keyword evidence="9 11" id="KW-0472">Membrane</keyword>
<sequence>MSTNVLSQTNGGRALGTRVSNVVKEAVLTKGEDFIDKAFVFDDWYISGYQPIYDHKNIIVGILYTGYEIWPFVETYVINLIEIFGTILIVLLVSGGLVYKNANDLFYPIQRISRTVRLVKNGKNERIGDLELDHEHELTELSIQFDSMLDQLEARKKELQNAADQLEYKVVSRTERLNHKTRELEGHIELLNETRDKLINNEKLAALGKLTAGIAHEINNPITVILGNVQLLQMDFANVDPSIRKELDNIVNQINRITYITSSLLQYSRAGNEAEALSDEKVSDVVKEAIILVRTGTHKTTINYVTHFSDSQLVQCKRNQLLQILINILMNATQAMLGRGFLSVFTEDWIIDAKVEGVIIHVQDKGCGISSDDIGQIFEPFYTTKSDGTGLGLALSQNLINQIGGKIKVKSQVGVGSTFSIFLKKHVVSEPHK</sequence>
<evidence type="ECO:0000256" key="10">
    <source>
        <dbReference type="SAM" id="Coils"/>
    </source>
</evidence>
<dbReference type="PANTHER" id="PTHR43065">
    <property type="entry name" value="SENSOR HISTIDINE KINASE"/>
    <property type="match status" value="1"/>
</dbReference>
<dbReference type="Gene3D" id="6.10.340.10">
    <property type="match status" value="1"/>
</dbReference>
<evidence type="ECO:0000256" key="8">
    <source>
        <dbReference type="ARBA" id="ARBA00022989"/>
    </source>
</evidence>
<dbReference type="InterPro" id="IPR029151">
    <property type="entry name" value="Sensor-like_sf"/>
</dbReference>
<evidence type="ECO:0000259" key="12">
    <source>
        <dbReference type="PROSITE" id="PS50109"/>
    </source>
</evidence>
<dbReference type="InterPro" id="IPR003594">
    <property type="entry name" value="HATPase_dom"/>
</dbReference>
<dbReference type="InterPro" id="IPR003661">
    <property type="entry name" value="HisK_dim/P_dom"/>
</dbReference>
<comment type="caution">
    <text evidence="13">The sequence shown here is derived from an EMBL/GenBank/DDBJ whole genome shotgun (WGS) entry which is preliminary data.</text>
</comment>
<keyword evidence="6" id="KW-0597">Phosphoprotein</keyword>
<comment type="catalytic activity">
    <reaction evidence="1">
        <text>ATP + protein L-histidine = ADP + protein N-phospho-L-histidine.</text>
        <dbReference type="EC" id="2.7.13.3"/>
    </reaction>
</comment>
<dbReference type="EMBL" id="JAQLOI010000001">
    <property type="protein sequence ID" value="MDB1123872.1"/>
    <property type="molecule type" value="Genomic_DNA"/>
</dbReference>
<dbReference type="EC" id="2.7.13.3" evidence="4"/>
<dbReference type="Pfam" id="PF17202">
    <property type="entry name" value="sCache_3_3"/>
    <property type="match status" value="1"/>
</dbReference>
<evidence type="ECO:0000256" key="3">
    <source>
        <dbReference type="ARBA" id="ARBA00004651"/>
    </source>
</evidence>
<organism evidence="13 14">
    <name type="scientific">Vibrio algarum</name>
    <dbReference type="NCBI Taxonomy" id="3020714"/>
    <lineage>
        <taxon>Bacteria</taxon>
        <taxon>Pseudomonadati</taxon>
        <taxon>Pseudomonadota</taxon>
        <taxon>Gammaproteobacteria</taxon>
        <taxon>Vibrionales</taxon>
        <taxon>Vibrionaceae</taxon>
        <taxon>Vibrio</taxon>
    </lineage>
</organism>
<gene>
    <name evidence="13" type="ORF">PGX00_09500</name>
</gene>
<evidence type="ECO:0000256" key="6">
    <source>
        <dbReference type="ARBA" id="ARBA00022553"/>
    </source>
</evidence>
<accession>A0ABT4YR47</accession>
<evidence type="ECO:0000313" key="14">
    <source>
        <dbReference type="Proteomes" id="UP001210678"/>
    </source>
</evidence>
<evidence type="ECO:0000313" key="13">
    <source>
        <dbReference type="EMBL" id="MDB1123872.1"/>
    </source>
</evidence>
<dbReference type="SUPFAM" id="SSF55874">
    <property type="entry name" value="ATPase domain of HSP90 chaperone/DNA topoisomerase II/histidine kinase"/>
    <property type="match status" value="1"/>
</dbReference>
<dbReference type="RefSeq" id="WP_272135594.1">
    <property type="nucleotide sequence ID" value="NZ_JAQLOI010000001.1"/>
</dbReference>